<reference evidence="2" key="4">
    <citation type="submission" date="2025-08" db="UniProtKB">
        <authorList>
            <consortium name="Ensembl"/>
        </authorList>
    </citation>
    <scope>IDENTIFICATION</scope>
</reference>
<protein>
    <submittedName>
        <fullName evidence="2">Neurotrophic receptor tyrosine kinase 3</fullName>
    </submittedName>
</protein>
<reference evidence="2" key="5">
    <citation type="submission" date="2025-09" db="UniProtKB">
        <authorList>
            <consortium name="Ensembl"/>
        </authorList>
    </citation>
    <scope>IDENTIFICATION</scope>
</reference>
<feature type="compositionally biased region" description="Polar residues" evidence="1">
    <location>
        <begin position="24"/>
        <end position="33"/>
    </location>
</feature>
<accession>A0A087WX31</accession>
<dbReference type="OrthoDB" id="10005095at2759"/>
<evidence type="ECO:0000256" key="1">
    <source>
        <dbReference type="SAM" id="MobiDB-lite"/>
    </source>
</evidence>
<dbReference type="ChiTaRS" id="NTRK3">
    <property type="organism name" value="human"/>
</dbReference>
<dbReference type="OpenTargets" id="ENSG00000140538"/>
<evidence type="ECO:0000313" key="2">
    <source>
        <dbReference type="Ensembl" id="ENSP00000480693.1"/>
    </source>
</evidence>
<dbReference type="Ensembl" id="ENST00000558306.1">
    <property type="protein sequence ID" value="ENSP00000480693.1"/>
    <property type="gene ID" value="ENSG00000140538.18"/>
</dbReference>
<dbReference type="HGNC" id="HGNC:8033">
    <property type="gene designation" value="NTRK3"/>
</dbReference>
<name>A0A087WX31_HUMAN</name>
<dbReference type="HOGENOM" id="CLU_3146935_0_0_1"/>
<feature type="non-terminal residue" evidence="2">
    <location>
        <position position="1"/>
    </location>
</feature>
<organism evidence="2 3">
    <name type="scientific">Homo sapiens</name>
    <name type="common">Human</name>
    <dbReference type="NCBI Taxonomy" id="9606"/>
    <lineage>
        <taxon>Eukaryota</taxon>
        <taxon>Metazoa</taxon>
        <taxon>Chordata</taxon>
        <taxon>Craniata</taxon>
        <taxon>Vertebrata</taxon>
        <taxon>Euteleostomi</taxon>
        <taxon>Mammalia</taxon>
        <taxon>Eutheria</taxon>
        <taxon>Euarchontoglires</taxon>
        <taxon>Primates</taxon>
        <taxon>Haplorrhini</taxon>
        <taxon>Catarrhini</taxon>
        <taxon>Hominidae</taxon>
        <taxon>Homo</taxon>
    </lineage>
</organism>
<dbReference type="Ensembl" id="ENST00000558306.1">
    <property type="protein sequence ID" value="ENSP00000480693.1"/>
    <property type="gene ID" value="ENSG00000140538.17"/>
</dbReference>
<dbReference type="EMBL" id="AC009711">
    <property type="status" value="NOT_ANNOTATED_CDS"/>
    <property type="molecule type" value="Genomic_DNA"/>
</dbReference>
<dbReference type="GeneTree" id="ENSGT00940000155645"/>
<evidence type="ECO:0000313" key="3">
    <source>
        <dbReference type="Proteomes" id="UP000005640"/>
    </source>
</evidence>
<feature type="region of interest" description="Disordered" evidence="1">
    <location>
        <begin position="22"/>
        <end position="49"/>
    </location>
</feature>
<dbReference type="EMBL" id="AC011966">
    <property type="status" value="NOT_ANNOTATED_CDS"/>
    <property type="molecule type" value="Genomic_DNA"/>
</dbReference>
<reference evidence="2 3" key="3">
    <citation type="journal article" date="2006" name="Nature">
        <title>Analysis of the DNA sequence and duplication history of human chromosome 15.</title>
        <authorList>
            <person name="Zody M.C."/>
            <person name="Garber M."/>
            <person name="Sharpe T."/>
            <person name="Young S.K."/>
            <person name="Rowen L."/>
            <person name="O'Neill K."/>
            <person name="Whittaker C.A."/>
            <person name="Kamal M."/>
            <person name="Chang J.L."/>
            <person name="Cuomo C.A."/>
            <person name="Dewar K."/>
            <person name="FitzGerald M.G."/>
            <person name="Kodira C.D."/>
            <person name="Madan A."/>
            <person name="Qin S."/>
            <person name="Yang X."/>
            <person name="Abbasi N."/>
            <person name="Abouelleil A."/>
            <person name="Arachchi H.M."/>
            <person name="Baradarani L."/>
            <person name="Birditt B."/>
            <person name="Bloom S."/>
            <person name="Bloom T."/>
            <person name="Borowsky M.L."/>
            <person name="Burke J."/>
            <person name="Butler J."/>
            <person name="Cook A."/>
            <person name="DeArellano K."/>
            <person name="DeCaprio D."/>
            <person name="Dorris L.III."/>
            <person name="Dors M."/>
            <person name="Eichler E.E."/>
            <person name="Engels R."/>
            <person name="Fahey J."/>
            <person name="Fleetwood P."/>
            <person name="Friedman C."/>
            <person name="Gearin G."/>
            <person name="Hall J.L."/>
            <person name="Hensley G."/>
            <person name="Johnson E."/>
            <person name="Jones C."/>
            <person name="Kamat A."/>
            <person name="Kaur A."/>
            <person name="Locke D.P."/>
            <person name="Madan A."/>
            <person name="Munson G."/>
            <person name="Jaffe D.B."/>
            <person name="Lui A."/>
            <person name="Macdonald P."/>
            <person name="Mauceli E."/>
            <person name="Naylor J.W."/>
            <person name="Nesbitt R."/>
            <person name="Nicol R."/>
            <person name="O'Leary S.B."/>
            <person name="Ratcliffe A."/>
            <person name="Rounsley S."/>
            <person name="She X."/>
            <person name="Sneddon K.M."/>
            <person name="Stewart S."/>
            <person name="Sougnez C."/>
            <person name="Stone S.M."/>
            <person name="Topham K."/>
            <person name="Vincent D."/>
            <person name="Wang S."/>
            <person name="Zimmer A.R."/>
            <person name="Birren B.W."/>
            <person name="Hood L."/>
            <person name="Lander E.S."/>
            <person name="Nusbaum C."/>
        </authorList>
    </citation>
    <scope>NUCLEOTIDE SEQUENCE [LARGE SCALE GENOMIC DNA]</scope>
</reference>
<gene>
    <name evidence="2" type="primary">NTRK3</name>
</gene>
<proteinExistence type="predicted"/>
<dbReference type="EMBL" id="AC021677">
    <property type="status" value="NOT_ANNOTATED_CDS"/>
    <property type="molecule type" value="Genomic_DNA"/>
</dbReference>
<keyword evidence="3" id="KW-1185">Reference proteome</keyword>
<sequence>THKPEEDTFGVPWLSSVVRRTQPAHCTTSTTASPRPRHWMPGPTLWSLA</sequence>
<dbReference type="ExpressionAtlas" id="A0A087WX31">
    <property type="expression patterns" value="baseline and differential"/>
</dbReference>
<reference evidence="2 3" key="2">
    <citation type="journal article" date="2004" name="Nature">
        <title>Finishing the euchromatic sequence of the human genome.</title>
        <authorList>
            <consortium name="International Human Genome Sequencing Consortium"/>
        </authorList>
    </citation>
    <scope>NUCLEOTIDE SEQUENCE [LARGE SCALE GENOMIC DNA]</scope>
</reference>
<dbReference type="Proteomes" id="UP000005640">
    <property type="component" value="Chromosome 15"/>
</dbReference>
<dbReference type="Bgee" id="ENSG00000140538">
    <property type="expression patterns" value="Expressed in Brodmann (1909) area 10 and 175 other cell types or tissues"/>
</dbReference>
<dbReference type="AlphaFoldDB" id="A0A087WX31"/>
<reference evidence="2 3" key="1">
    <citation type="journal article" date="2001" name="Nature">
        <title>Initial sequencing and analysis of the human genome.</title>
        <authorList>
            <consortium name="International Human Genome Sequencing Consortium"/>
            <person name="Lander E.S."/>
            <person name="Linton L.M."/>
            <person name="Birren B."/>
            <person name="Nusbaum C."/>
            <person name="Zody M.C."/>
            <person name="Baldwin J."/>
            <person name="Devon K."/>
            <person name="Dewar K."/>
            <person name="Doyle M."/>
            <person name="FitzHugh W."/>
            <person name="Funke R."/>
            <person name="Gage D."/>
            <person name="Harris K."/>
            <person name="Heaford A."/>
            <person name="Howland J."/>
            <person name="Kann L."/>
            <person name="Lehoczky J."/>
            <person name="LeVine R."/>
            <person name="McEwan P."/>
            <person name="McKernan K."/>
            <person name="Meldrim J."/>
            <person name="Mesirov J.P."/>
            <person name="Miranda C."/>
            <person name="Morris W."/>
            <person name="Naylor J."/>
            <person name="Raymond C."/>
            <person name="Rosetti M."/>
            <person name="Santos R."/>
            <person name="Sheridan A."/>
            <person name="Sougnez C."/>
            <person name="Stange-Thomann N."/>
            <person name="Stojanovic N."/>
            <person name="Subramanian A."/>
            <person name="Wyman D."/>
            <person name="Rogers J."/>
            <person name="Sulston J."/>
            <person name="Ainscough R."/>
            <person name="Beck S."/>
            <person name="Bentley D."/>
            <person name="Burton J."/>
            <person name="Clee C."/>
            <person name="Carter N."/>
            <person name="Coulson A."/>
            <person name="Deadman R."/>
            <person name="Deloukas P."/>
            <person name="Dunham A."/>
            <person name="Dunham I."/>
            <person name="Durbin R."/>
            <person name="French L."/>
            <person name="Grafham D."/>
            <person name="Gregory S."/>
            <person name="Hubbard T."/>
            <person name="Humphray S."/>
            <person name="Hunt A."/>
            <person name="Jones M."/>
            <person name="Lloyd C."/>
            <person name="McMurray A."/>
            <person name="Matthews L."/>
            <person name="Mercer S."/>
            <person name="Milne S."/>
            <person name="Mullikin J.C."/>
            <person name="Mungall A."/>
            <person name="Plumb R."/>
            <person name="Ross M."/>
            <person name="Shownkeen R."/>
            <person name="Sims S."/>
            <person name="Waterston R.H."/>
            <person name="Wilson R.K."/>
            <person name="Hillier L.W."/>
            <person name="McPherson J.D."/>
            <person name="Marra M.A."/>
            <person name="Mardis E.R."/>
            <person name="Fulton L.A."/>
            <person name="Chinwalla A.T."/>
            <person name="Pepin K.H."/>
            <person name="Gish W.R."/>
            <person name="Chissoe S.L."/>
            <person name="Wendl M.C."/>
            <person name="Delehaunty K.D."/>
            <person name="Miner T.L."/>
            <person name="Delehaunty A."/>
            <person name="Kramer J.B."/>
            <person name="Cook L.L."/>
            <person name="Fulton R.S."/>
            <person name="Johnson D.L."/>
            <person name="Minx P.J."/>
            <person name="Clifton S.W."/>
            <person name="Hawkins T."/>
            <person name="Branscomb E."/>
            <person name="Predki P."/>
            <person name="Richardson P."/>
            <person name="Wenning S."/>
            <person name="Slezak T."/>
            <person name="Doggett N."/>
            <person name="Cheng J.F."/>
            <person name="Olsen A."/>
            <person name="Lucas S."/>
            <person name="Elkin C."/>
            <person name="Uberbacher E."/>
            <person name="Frazier M."/>
            <person name="Gibbs R.A."/>
            <person name="Muzny D.M."/>
            <person name="Scherer S.E."/>
            <person name="Bouck J.B."/>
            <person name="Sodergren E.J."/>
            <person name="Worley K.C."/>
            <person name="Rives C.M."/>
            <person name="Gorrell J.H."/>
            <person name="Metzker M.L."/>
            <person name="Naylor S.L."/>
            <person name="Kucherlapati R.S."/>
            <person name="Nelson D.L."/>
            <person name="Weinstock G.M."/>
            <person name="Sakaki Y."/>
            <person name="Fujiyama A."/>
            <person name="Hattori M."/>
            <person name="Yada T."/>
            <person name="Toyoda A."/>
            <person name="Itoh T."/>
            <person name="Kawagoe C."/>
            <person name="Watanabe H."/>
            <person name="Totoki Y."/>
            <person name="Taylor T."/>
            <person name="Weissenbach J."/>
            <person name="Heilig R."/>
            <person name="Saurin W."/>
            <person name="Artiguenave F."/>
            <person name="Brottier P."/>
            <person name="Bruls T."/>
            <person name="Pelletier E."/>
            <person name="Robert C."/>
            <person name="Wincker P."/>
            <person name="Smith D.R."/>
            <person name="Doucette-Stamm L."/>
            <person name="Rubenfield M."/>
            <person name="Weinstock K."/>
            <person name="Lee H.M."/>
            <person name="Dubois J."/>
            <person name="Rosenthal A."/>
            <person name="Platzer M."/>
            <person name="Nyakatura G."/>
            <person name="Taudien S."/>
            <person name="Rump A."/>
            <person name="Yang H."/>
            <person name="Yu J."/>
            <person name="Wang J."/>
            <person name="Huang G."/>
            <person name="Gu J."/>
            <person name="Hood L."/>
            <person name="Rowen L."/>
            <person name="Madan A."/>
            <person name="Qin S."/>
            <person name="Davis R.W."/>
            <person name="Federspiel N.A."/>
            <person name="Abola A.P."/>
            <person name="Proctor M.J."/>
            <person name="Myers R.M."/>
            <person name="Schmutz J."/>
            <person name="Dickson M."/>
            <person name="Grimwood J."/>
            <person name="Cox D.R."/>
            <person name="Olson M.V."/>
            <person name="Kaul R."/>
            <person name="Raymond C."/>
            <person name="Shimizu N."/>
            <person name="Kawasaki K."/>
            <person name="Minoshima S."/>
            <person name="Evans G.A."/>
            <person name="Athanasiou M."/>
            <person name="Schultz R."/>
            <person name="Roe B.A."/>
            <person name="Chen F."/>
            <person name="Pan H."/>
            <person name="Ramser J."/>
            <person name="Lehrach H."/>
            <person name="Reinhardt R."/>
            <person name="McCombie W.R."/>
            <person name="de la Bastide M."/>
            <person name="Dedhia N."/>
            <person name="Blocker H."/>
            <person name="Hornischer K."/>
            <person name="Nordsiek G."/>
            <person name="Agarwala R."/>
            <person name="Aravind L."/>
            <person name="Bailey J.A."/>
            <person name="Bateman A."/>
            <person name="Batzoglou S."/>
            <person name="Birney E."/>
            <person name="Bork P."/>
            <person name="Brown D.G."/>
            <person name="Burge C.B."/>
            <person name="Cerutti L."/>
            <person name="Chen H.C."/>
            <person name="Church D."/>
            <person name="Clamp M."/>
            <person name="Copley R.R."/>
            <person name="Doerks T."/>
            <person name="Eddy S.R."/>
            <person name="Eichler E.E."/>
            <person name="Furey T.S."/>
            <person name="Galagan J."/>
            <person name="Gilbert J.G."/>
            <person name="Harmon C."/>
            <person name="Hayashizaki Y."/>
            <person name="Haussler D."/>
            <person name="Hermjakob H."/>
            <person name="Hokamp K."/>
            <person name="Jang W."/>
            <person name="Johnson L.S."/>
            <person name="Jones T.A."/>
            <person name="Kasif S."/>
            <person name="Kaspryzk A."/>
            <person name="Kennedy S."/>
            <person name="Kent W.J."/>
            <person name="Kitts P."/>
            <person name="Koonin E.V."/>
            <person name="Korf I."/>
            <person name="Kulp D."/>
            <person name="Lancet D."/>
            <person name="Lowe T.M."/>
            <person name="McLysaght A."/>
            <person name="Mikkelsen T."/>
            <person name="Moran J.V."/>
            <person name="Mulder N."/>
            <person name="Pollara V.J."/>
            <person name="Ponting C.P."/>
            <person name="Schuler G."/>
            <person name="Schultz J."/>
            <person name="Slater G."/>
            <person name="Smit A.F."/>
            <person name="Stupka E."/>
            <person name="Szustakowski J."/>
            <person name="Thierry-Mieg D."/>
            <person name="Thierry-Mieg J."/>
            <person name="Wagner L."/>
            <person name="Wallis J."/>
            <person name="Wheeler R."/>
            <person name="Williams A."/>
            <person name="Wolf Y.I."/>
            <person name="Wolfe K.H."/>
            <person name="Yang S.P."/>
            <person name="Yeh R.F."/>
            <person name="Collins F."/>
            <person name="Guyer M.S."/>
            <person name="Peterson J."/>
            <person name="Felsenfeld A."/>
            <person name="Wetterstrand K.A."/>
            <person name="Patrinos A."/>
            <person name="Morgan M.J."/>
            <person name="de Jong P."/>
            <person name="Catanese J.J."/>
            <person name="Osoegawa K."/>
            <person name="Shizuya H."/>
            <person name="Choi S."/>
            <person name="Chen Y.J."/>
        </authorList>
    </citation>
    <scope>NUCLEOTIDE SEQUENCE [LARGE SCALE GENOMIC DNA]</scope>
</reference>
<dbReference type="UCSC" id="uc059mwi.1">
    <property type="organism name" value="human"/>
</dbReference>
<dbReference type="VEuPathDB" id="HostDB:ENSG00000140538"/>